<evidence type="ECO:0000256" key="1">
    <source>
        <dbReference type="SAM" id="Phobius"/>
    </source>
</evidence>
<feature type="transmembrane region" description="Helical" evidence="1">
    <location>
        <begin position="202"/>
        <end position="218"/>
    </location>
</feature>
<keyword evidence="1" id="KW-1133">Transmembrane helix</keyword>
<dbReference type="InterPro" id="IPR037185">
    <property type="entry name" value="EmrE-like"/>
</dbReference>
<dbReference type="OrthoDB" id="306876at2759"/>
<feature type="transmembrane region" description="Helical" evidence="1">
    <location>
        <begin position="59"/>
        <end position="80"/>
    </location>
</feature>
<dbReference type="Gene3D" id="1.10.3730.20">
    <property type="match status" value="1"/>
</dbReference>
<gene>
    <name evidence="3" type="ORF">BSL78_27918</name>
</gene>
<keyword evidence="4" id="KW-1185">Reference proteome</keyword>
<dbReference type="Pfam" id="PF00892">
    <property type="entry name" value="EamA"/>
    <property type="match status" value="2"/>
</dbReference>
<protein>
    <submittedName>
        <fullName evidence="3">Putative solute carrier family 35 member G1-like</fullName>
    </submittedName>
</protein>
<sequence length="345" mass="37706">MTTGSRLCIMDQEYLKKEQESLLSNSELDTGTDKKHLCISKLYAASKLVLHEMNSRKTLGVIVIAAVLNALRGIMSKVLLDDIHPLEMACIERTVMCLCSIPFLLWKGLSSFKVSWSQCGLIVSSGTTHAVSSILLLISYQTLEVGYVTAIISTRPVFVAIFGALFLREQLSRLDVASVFLTFTGLIILANPVDLFTRPQDTLIEGILLAISSTLFAASNSLAKRLIGVQKIDPQTAVFYNAFTSAMISGVSCTIFGNWSILDSWFKRAILISEGIASYLANVCIFWALWTESAFHVTAVGAIKIPIAFLLQFLILSVMPDIYGIVGSVLVILSVVGIAYQSETE</sequence>
<keyword evidence="1" id="KW-0472">Membrane</keyword>
<organism evidence="3 4">
    <name type="scientific">Stichopus japonicus</name>
    <name type="common">Sea cucumber</name>
    <dbReference type="NCBI Taxonomy" id="307972"/>
    <lineage>
        <taxon>Eukaryota</taxon>
        <taxon>Metazoa</taxon>
        <taxon>Echinodermata</taxon>
        <taxon>Eleutherozoa</taxon>
        <taxon>Echinozoa</taxon>
        <taxon>Holothuroidea</taxon>
        <taxon>Aspidochirotacea</taxon>
        <taxon>Aspidochirotida</taxon>
        <taxon>Stichopodidae</taxon>
        <taxon>Apostichopus</taxon>
    </lineage>
</organism>
<dbReference type="Proteomes" id="UP000230750">
    <property type="component" value="Unassembled WGS sequence"/>
</dbReference>
<dbReference type="InterPro" id="IPR000620">
    <property type="entry name" value="EamA_dom"/>
</dbReference>
<keyword evidence="1" id="KW-0812">Transmembrane</keyword>
<accession>A0A2G8JHN4</accession>
<comment type="caution">
    <text evidence="3">The sequence shown here is derived from an EMBL/GenBank/DDBJ whole genome shotgun (WGS) entry which is preliminary data.</text>
</comment>
<dbReference type="PANTHER" id="PTHR22911">
    <property type="entry name" value="ACYL-MALONYL CONDENSING ENZYME-RELATED"/>
    <property type="match status" value="1"/>
</dbReference>
<evidence type="ECO:0000313" key="4">
    <source>
        <dbReference type="Proteomes" id="UP000230750"/>
    </source>
</evidence>
<evidence type="ECO:0000259" key="2">
    <source>
        <dbReference type="Pfam" id="PF00892"/>
    </source>
</evidence>
<feature type="domain" description="EamA" evidence="2">
    <location>
        <begin position="206"/>
        <end position="339"/>
    </location>
</feature>
<dbReference type="PANTHER" id="PTHR22911:SF137">
    <property type="entry name" value="SOLUTE CARRIER FAMILY 35 MEMBER G2-RELATED"/>
    <property type="match status" value="1"/>
</dbReference>
<feature type="transmembrane region" description="Helical" evidence="1">
    <location>
        <begin position="174"/>
        <end position="190"/>
    </location>
</feature>
<name>A0A2G8JHN4_STIJA</name>
<evidence type="ECO:0000313" key="3">
    <source>
        <dbReference type="EMBL" id="PIK35260.1"/>
    </source>
</evidence>
<proteinExistence type="predicted"/>
<dbReference type="SUPFAM" id="SSF103481">
    <property type="entry name" value="Multidrug resistance efflux transporter EmrE"/>
    <property type="match status" value="2"/>
</dbReference>
<feature type="transmembrane region" description="Helical" evidence="1">
    <location>
        <begin position="146"/>
        <end position="167"/>
    </location>
</feature>
<dbReference type="AlphaFoldDB" id="A0A2G8JHN4"/>
<dbReference type="EMBL" id="MRZV01001945">
    <property type="protein sequence ID" value="PIK35260.1"/>
    <property type="molecule type" value="Genomic_DNA"/>
</dbReference>
<reference evidence="3 4" key="1">
    <citation type="journal article" date="2017" name="PLoS Biol.">
        <title>The sea cucumber genome provides insights into morphological evolution and visceral regeneration.</title>
        <authorList>
            <person name="Zhang X."/>
            <person name="Sun L."/>
            <person name="Yuan J."/>
            <person name="Sun Y."/>
            <person name="Gao Y."/>
            <person name="Zhang L."/>
            <person name="Li S."/>
            <person name="Dai H."/>
            <person name="Hamel J.F."/>
            <person name="Liu C."/>
            <person name="Yu Y."/>
            <person name="Liu S."/>
            <person name="Lin W."/>
            <person name="Guo K."/>
            <person name="Jin S."/>
            <person name="Xu P."/>
            <person name="Storey K.B."/>
            <person name="Huan P."/>
            <person name="Zhang T."/>
            <person name="Zhou Y."/>
            <person name="Zhang J."/>
            <person name="Lin C."/>
            <person name="Li X."/>
            <person name="Xing L."/>
            <person name="Huo D."/>
            <person name="Sun M."/>
            <person name="Wang L."/>
            <person name="Mercier A."/>
            <person name="Li F."/>
            <person name="Yang H."/>
            <person name="Xiang J."/>
        </authorList>
    </citation>
    <scope>NUCLEOTIDE SEQUENCE [LARGE SCALE GENOMIC DNA]</scope>
    <source>
        <strain evidence="3">Shaxun</strain>
        <tissue evidence="3">Muscle</tissue>
    </source>
</reference>
<feature type="transmembrane region" description="Helical" evidence="1">
    <location>
        <begin position="238"/>
        <end position="257"/>
    </location>
</feature>
<feature type="transmembrane region" description="Helical" evidence="1">
    <location>
        <begin position="297"/>
        <end position="316"/>
    </location>
</feature>
<feature type="transmembrane region" description="Helical" evidence="1">
    <location>
        <begin position="269"/>
        <end position="290"/>
    </location>
</feature>
<feature type="domain" description="EamA" evidence="2">
    <location>
        <begin position="61"/>
        <end position="189"/>
    </location>
</feature>
<dbReference type="GO" id="GO:0016020">
    <property type="term" value="C:membrane"/>
    <property type="evidence" value="ECO:0007669"/>
    <property type="project" value="InterPro"/>
</dbReference>
<feature type="transmembrane region" description="Helical" evidence="1">
    <location>
        <begin position="322"/>
        <end position="340"/>
    </location>
</feature>